<feature type="region of interest" description="Disordered" evidence="1">
    <location>
        <begin position="238"/>
        <end position="266"/>
    </location>
</feature>
<feature type="compositionally biased region" description="Basic and acidic residues" evidence="1">
    <location>
        <begin position="290"/>
        <end position="299"/>
    </location>
</feature>
<dbReference type="AlphaFoldDB" id="A0A538SB17"/>
<protein>
    <recommendedName>
        <fullName evidence="2">NodB homology domain-containing protein</fullName>
    </recommendedName>
</protein>
<dbReference type="PROSITE" id="PS51677">
    <property type="entry name" value="NODB"/>
    <property type="match status" value="1"/>
</dbReference>
<dbReference type="PANTHER" id="PTHR47561:SF1">
    <property type="entry name" value="POLYSACCHARIDE DEACETYLASE FAMILY PROTEIN (AFU_ORTHOLOGUE AFUA_6G05030)"/>
    <property type="match status" value="1"/>
</dbReference>
<comment type="caution">
    <text evidence="3">The sequence shown here is derived from an EMBL/GenBank/DDBJ whole genome shotgun (WGS) entry which is preliminary data.</text>
</comment>
<feature type="region of interest" description="Disordered" evidence="1">
    <location>
        <begin position="278"/>
        <end position="444"/>
    </location>
</feature>
<evidence type="ECO:0000313" key="3">
    <source>
        <dbReference type="EMBL" id="TMQ48574.1"/>
    </source>
</evidence>
<feature type="compositionally biased region" description="Basic residues" evidence="1">
    <location>
        <begin position="430"/>
        <end position="444"/>
    </location>
</feature>
<reference evidence="3 4" key="1">
    <citation type="journal article" date="2019" name="Nat. Microbiol.">
        <title>Mediterranean grassland soil C-N compound turnover is dependent on rainfall and depth, and is mediated by genomically divergent microorganisms.</title>
        <authorList>
            <person name="Diamond S."/>
            <person name="Andeer P.F."/>
            <person name="Li Z."/>
            <person name="Crits-Christoph A."/>
            <person name="Burstein D."/>
            <person name="Anantharaman K."/>
            <person name="Lane K.R."/>
            <person name="Thomas B.C."/>
            <person name="Pan C."/>
            <person name="Northen T.R."/>
            <person name="Banfield J.F."/>
        </authorList>
    </citation>
    <scope>NUCLEOTIDE SEQUENCE [LARGE SCALE GENOMIC DNA]</scope>
    <source>
        <strain evidence="3">WS_3</strain>
    </source>
</reference>
<dbReference type="SUPFAM" id="SSF88713">
    <property type="entry name" value="Glycoside hydrolase/deacetylase"/>
    <property type="match status" value="1"/>
</dbReference>
<dbReference type="InterPro" id="IPR011330">
    <property type="entry name" value="Glyco_hydro/deAcase_b/a-brl"/>
</dbReference>
<evidence type="ECO:0000256" key="1">
    <source>
        <dbReference type="SAM" id="MobiDB-lite"/>
    </source>
</evidence>
<name>A0A538SB17_UNCEI</name>
<feature type="compositionally biased region" description="Basic and acidic residues" evidence="1">
    <location>
        <begin position="248"/>
        <end position="259"/>
    </location>
</feature>
<feature type="compositionally biased region" description="Basic residues" evidence="1">
    <location>
        <begin position="399"/>
        <end position="411"/>
    </location>
</feature>
<feature type="compositionally biased region" description="Low complexity" evidence="1">
    <location>
        <begin position="383"/>
        <end position="392"/>
    </location>
</feature>
<dbReference type="GO" id="GO:0005975">
    <property type="term" value="P:carbohydrate metabolic process"/>
    <property type="evidence" value="ECO:0007669"/>
    <property type="project" value="InterPro"/>
</dbReference>
<dbReference type="Proteomes" id="UP000320184">
    <property type="component" value="Unassembled WGS sequence"/>
</dbReference>
<dbReference type="Gene3D" id="3.20.20.370">
    <property type="entry name" value="Glycoside hydrolase/deacetylase"/>
    <property type="match status" value="1"/>
</dbReference>
<sequence length="814" mass="88312">MVAVGTGDRLHRSVRRPRRLEARLPARARLHRGGDDGSHRAALPGTADLRRALPVVHPARLHAAVRRAGVLAGAILRPPLVGAATHLPALGPRARGADPARGEARDLELDAGDRGERPLPHRLRDHRRLLRRGPARFADALPRLRRARAAAVHHGILGGAGVGAAPLAVVLRQAARRVVRARRLAPPGLQRPPPPPALRGGGGARLRGWLRAAREMARALVPVLHPRGAGALVSALPRAGPQLRGPRAGRDAGLPDRPHAPLARHQLAPVARSRWIVDVGGPRRGRHRLHGDARPERLPSRAHAQPGDARGARSGFPAPLGRGGRHGPQRATRAGAGGALRHSRAPVPPARLHGARADAAPPRRGGRQDVRWRSQPAAGRGVGSLPRLLRLGGRQGHFAPRHRPRRHRARPRQSPAEERPAVPGADVRAARRGARSAGDRHRRSTLQVRGAVGGARGLLHPGGRAGLDLGSAAPGDGEPLHSHVRVPAARRDGGRGFERGSVRINRFRRRIGRAQRPLSKPLATVGVDVDPVDLHLAGYGYRGLPPDSLAYEPALPRLLAAFARAGVRATFFVVARDAAAQAVALAAIARAGHEIASHSLTHPMAFASLPTQRMRHELDESRRLLERACGEEVIGYRSPNFDLGERGMEALAACGYRYDASGYPSPFLLPARLLLALKSRDRSGALRLSPWPLTWRREPFRWNGRSRPLEEFPVSVTPLLRFPVYHTARYVMDERRFLGILDGFARRGEPLSYPMHAVDALGLREDRVDPKLSRHPGMERPLKEKLEILARTLEAIAARFQPVPFRDRLGGLTA</sequence>
<dbReference type="InterPro" id="IPR002509">
    <property type="entry name" value="NODB_dom"/>
</dbReference>
<evidence type="ECO:0000313" key="4">
    <source>
        <dbReference type="Proteomes" id="UP000320184"/>
    </source>
</evidence>
<dbReference type="PANTHER" id="PTHR47561">
    <property type="entry name" value="POLYSACCHARIDE DEACETYLASE FAMILY PROTEIN (AFU_ORTHOLOGUE AFUA_6G05030)"/>
    <property type="match status" value="1"/>
</dbReference>
<feature type="domain" description="NodB homology" evidence="2">
    <location>
        <begin position="540"/>
        <end position="814"/>
    </location>
</feature>
<gene>
    <name evidence="3" type="ORF">E6K73_11780</name>
</gene>
<evidence type="ECO:0000259" key="2">
    <source>
        <dbReference type="PROSITE" id="PS51677"/>
    </source>
</evidence>
<proteinExistence type="predicted"/>
<dbReference type="Pfam" id="PF01522">
    <property type="entry name" value="Polysacc_deac_1"/>
    <property type="match status" value="1"/>
</dbReference>
<organism evidence="3 4">
    <name type="scientific">Eiseniibacteriota bacterium</name>
    <dbReference type="NCBI Taxonomy" id="2212470"/>
    <lineage>
        <taxon>Bacteria</taxon>
        <taxon>Candidatus Eiseniibacteriota</taxon>
    </lineage>
</organism>
<dbReference type="GO" id="GO:0016810">
    <property type="term" value="F:hydrolase activity, acting on carbon-nitrogen (but not peptide) bonds"/>
    <property type="evidence" value="ECO:0007669"/>
    <property type="project" value="InterPro"/>
</dbReference>
<accession>A0A538SB17</accession>
<dbReference type="EMBL" id="VBOT01000137">
    <property type="protein sequence ID" value="TMQ48574.1"/>
    <property type="molecule type" value="Genomic_DNA"/>
</dbReference>